<accession>A0ABD3QBR7</accession>
<dbReference type="AlphaFoldDB" id="A0ABD3QBR7"/>
<gene>
    <name evidence="2" type="ORF">ACHAW5_003309</name>
</gene>
<sequence length="269" mass="26687">MTGSSGDDDVLLTLSLEKPLGLVLEECDDDGADGPPPGGGGGGGVVVVGVNEGGSAHLSPSRDALPGSRIATVMGVDVSLLGLDDVMDAIMCAPSPVEVAFRVPSRTPRAGGGIEGAAFVDVVGAASASADSSSDASSVAATAASYELGTTVDIVVQQPYASPSRPDIVVRARVGDNLRKALLANKDVELYRGLKKKLGNCGGGGQCGFCAVELIDDSAVVVVAGGGGGVGVWGARSDYEAKKIGGGGGENCRLACMNNIMGPATVRTL</sequence>
<dbReference type="InterPro" id="IPR012675">
    <property type="entry name" value="Beta-grasp_dom_sf"/>
</dbReference>
<evidence type="ECO:0000313" key="3">
    <source>
        <dbReference type="Proteomes" id="UP001530315"/>
    </source>
</evidence>
<dbReference type="InterPro" id="IPR001478">
    <property type="entry name" value="PDZ"/>
</dbReference>
<dbReference type="SUPFAM" id="SSF54292">
    <property type="entry name" value="2Fe-2S ferredoxin-like"/>
    <property type="match status" value="1"/>
</dbReference>
<name>A0ABD3QBR7_9STRA</name>
<dbReference type="InterPro" id="IPR036010">
    <property type="entry name" value="2Fe-2S_ferredoxin-like_sf"/>
</dbReference>
<dbReference type="Proteomes" id="UP001530315">
    <property type="component" value="Unassembled WGS sequence"/>
</dbReference>
<dbReference type="Gene3D" id="3.10.20.30">
    <property type="match status" value="1"/>
</dbReference>
<evidence type="ECO:0000313" key="2">
    <source>
        <dbReference type="EMBL" id="KAL3797590.1"/>
    </source>
</evidence>
<feature type="domain" description="PDZ" evidence="1">
    <location>
        <begin position="9"/>
        <end position="105"/>
    </location>
</feature>
<dbReference type="PROSITE" id="PS50106">
    <property type="entry name" value="PDZ"/>
    <property type="match status" value="1"/>
</dbReference>
<evidence type="ECO:0000259" key="1">
    <source>
        <dbReference type="PROSITE" id="PS50106"/>
    </source>
</evidence>
<reference evidence="2 3" key="1">
    <citation type="submission" date="2024-10" db="EMBL/GenBank/DDBJ databases">
        <title>Updated reference genomes for cyclostephanoid diatoms.</title>
        <authorList>
            <person name="Roberts W.R."/>
            <person name="Alverson A.J."/>
        </authorList>
    </citation>
    <scope>NUCLEOTIDE SEQUENCE [LARGE SCALE GENOMIC DNA]</scope>
    <source>
        <strain evidence="2 3">AJA276-08</strain>
    </source>
</reference>
<protein>
    <recommendedName>
        <fullName evidence="1">PDZ domain-containing protein</fullName>
    </recommendedName>
</protein>
<proteinExistence type="predicted"/>
<comment type="caution">
    <text evidence="2">The sequence shown here is derived from an EMBL/GenBank/DDBJ whole genome shotgun (WGS) entry which is preliminary data.</text>
</comment>
<organism evidence="2 3">
    <name type="scientific">Stephanodiscus triporus</name>
    <dbReference type="NCBI Taxonomy" id="2934178"/>
    <lineage>
        <taxon>Eukaryota</taxon>
        <taxon>Sar</taxon>
        <taxon>Stramenopiles</taxon>
        <taxon>Ochrophyta</taxon>
        <taxon>Bacillariophyta</taxon>
        <taxon>Coscinodiscophyceae</taxon>
        <taxon>Thalassiosirophycidae</taxon>
        <taxon>Stephanodiscales</taxon>
        <taxon>Stephanodiscaceae</taxon>
        <taxon>Stephanodiscus</taxon>
    </lineage>
</organism>
<keyword evidence="3" id="KW-1185">Reference proteome</keyword>
<dbReference type="EMBL" id="JALLAZ020000343">
    <property type="protein sequence ID" value="KAL3797590.1"/>
    <property type="molecule type" value="Genomic_DNA"/>
</dbReference>